<evidence type="ECO:0000256" key="1">
    <source>
        <dbReference type="SAM" id="SignalP"/>
    </source>
</evidence>
<sequence length="419" mass="47224">MAFGFRGCSHHLLSLLLAVLLLGATAGQDVVKPLEYKFCSLEQMEQEKLANCPLVPDEPNYLRRVIFTKQASADEPVLVVLCPPRSVACFSLDGEVNLWYAGCYHYQTIEWKQTDEQHCTCRRYPTVRADLVKNFHHVLVEIVKSPRDLRMCPHRQGLLAGATPLEQPTRFSWKAWCSVGGVPYDVDSGCQYLADKPPEGAAIAAEEVIKNEPNLWHHVYYGCNATQTFCAETEPNGLPGCYNSNDLNVTGSPPVCKMSNASLGLTLETAASQEMMLLYKDLGQSQKLAIRPDDTLQSKRTLYCLATGKGFGPEWPHCEVDSTPHKRAERTLYYEYVKHDLDKYKVFYVCPLHSVPCQNGDTIACYPGLERDMTKPFELVCKPDATKKSKPQKITEYHVADYLAIKKRKTQNAQRHPEL</sequence>
<reference evidence="2" key="1">
    <citation type="submission" date="2023-06" db="EMBL/GenBank/DDBJ databases">
        <authorList>
            <person name="Delattre M."/>
        </authorList>
    </citation>
    <scope>NUCLEOTIDE SEQUENCE</scope>
    <source>
        <strain evidence="2">AF72</strain>
    </source>
</reference>
<gene>
    <name evidence="2" type="ORF">MSPICULIGERA_LOCUS24140</name>
</gene>
<feature type="chain" id="PRO_5041208483" evidence="1">
    <location>
        <begin position="28"/>
        <end position="419"/>
    </location>
</feature>
<accession>A0AA36GI02</accession>
<dbReference type="Proteomes" id="UP001177023">
    <property type="component" value="Unassembled WGS sequence"/>
</dbReference>
<comment type="caution">
    <text evidence="2">The sequence shown here is derived from an EMBL/GenBank/DDBJ whole genome shotgun (WGS) entry which is preliminary data.</text>
</comment>
<keyword evidence="3" id="KW-1185">Reference proteome</keyword>
<keyword evidence="1" id="KW-0732">Signal</keyword>
<proteinExistence type="predicted"/>
<protein>
    <submittedName>
        <fullName evidence="2">Uncharacterized protein</fullName>
    </submittedName>
</protein>
<evidence type="ECO:0000313" key="3">
    <source>
        <dbReference type="Proteomes" id="UP001177023"/>
    </source>
</evidence>
<feature type="non-terminal residue" evidence="2">
    <location>
        <position position="419"/>
    </location>
</feature>
<name>A0AA36GI02_9BILA</name>
<feature type="signal peptide" evidence="1">
    <location>
        <begin position="1"/>
        <end position="27"/>
    </location>
</feature>
<organism evidence="2 3">
    <name type="scientific">Mesorhabditis spiculigera</name>
    <dbReference type="NCBI Taxonomy" id="96644"/>
    <lineage>
        <taxon>Eukaryota</taxon>
        <taxon>Metazoa</taxon>
        <taxon>Ecdysozoa</taxon>
        <taxon>Nematoda</taxon>
        <taxon>Chromadorea</taxon>
        <taxon>Rhabditida</taxon>
        <taxon>Rhabditina</taxon>
        <taxon>Rhabditomorpha</taxon>
        <taxon>Rhabditoidea</taxon>
        <taxon>Rhabditidae</taxon>
        <taxon>Mesorhabditinae</taxon>
        <taxon>Mesorhabditis</taxon>
    </lineage>
</organism>
<evidence type="ECO:0000313" key="2">
    <source>
        <dbReference type="EMBL" id="CAJ0586132.1"/>
    </source>
</evidence>
<dbReference type="AlphaFoldDB" id="A0AA36GI02"/>
<dbReference type="EMBL" id="CATQJA010002707">
    <property type="protein sequence ID" value="CAJ0586132.1"/>
    <property type="molecule type" value="Genomic_DNA"/>
</dbReference>